<evidence type="ECO:0000256" key="4">
    <source>
        <dbReference type="ARBA" id="ARBA00022989"/>
    </source>
</evidence>
<dbReference type="Proteomes" id="UP000610611">
    <property type="component" value="Unassembled WGS sequence"/>
</dbReference>
<dbReference type="EMBL" id="LIUF01000004">
    <property type="protein sequence ID" value="KOX92575.1"/>
    <property type="molecule type" value="Genomic_DNA"/>
</dbReference>
<name>A0A0M9AKB2_9EURY</name>
<comment type="subcellular location">
    <subcellularLocation>
        <location evidence="1">Cell membrane</location>
        <topology evidence="1">Multi-pass membrane protein</topology>
    </subcellularLocation>
</comment>
<keyword evidence="4 6" id="KW-1133">Transmembrane helix</keyword>
<accession>A0A0M9AKB2</accession>
<evidence type="ECO:0000313" key="7">
    <source>
        <dbReference type="EMBL" id="KOX92575.1"/>
    </source>
</evidence>
<evidence type="ECO:0000256" key="2">
    <source>
        <dbReference type="ARBA" id="ARBA00022475"/>
    </source>
</evidence>
<dbReference type="AlphaFoldDB" id="A0A0M9AKB2"/>
<feature type="transmembrane region" description="Helical" evidence="6">
    <location>
        <begin position="90"/>
        <end position="112"/>
    </location>
</feature>
<dbReference type="EMBL" id="WOWB01000001">
    <property type="protein sequence ID" value="NLV04713.1"/>
    <property type="molecule type" value="Genomic_DNA"/>
</dbReference>
<reference evidence="8" key="2">
    <citation type="submission" date="2019-12" db="EMBL/GenBank/DDBJ databases">
        <title>The whole-genome sequencing of Haloarcula japonica strain pws8.</title>
        <authorList>
            <person name="Verma D.K."/>
            <person name="Gopal K."/>
            <person name="Prasad E.S."/>
        </authorList>
    </citation>
    <scope>NUCLEOTIDE SEQUENCE</scope>
    <source>
        <strain evidence="8">Pws8</strain>
    </source>
</reference>
<dbReference type="GO" id="GO:0005886">
    <property type="term" value="C:plasma membrane"/>
    <property type="evidence" value="ECO:0007669"/>
    <property type="project" value="UniProtKB-SubCell"/>
</dbReference>
<dbReference type="PANTHER" id="PTHR43370">
    <property type="entry name" value="SUGAR ABC TRANSPORTER INTEGRAL MEMBRANE PROTEIN-RELATED"/>
    <property type="match status" value="1"/>
</dbReference>
<reference evidence="7 9" key="1">
    <citation type="submission" date="2015-08" db="EMBL/GenBank/DDBJ databases">
        <title>Genomes of Isolates from Cabo Rojo, PR.</title>
        <authorList>
            <person name="Sanchez-Nieves R.L."/>
            <person name="Montalvo-Rodriguez R."/>
        </authorList>
    </citation>
    <scope>NUCLEOTIDE SEQUENCE [LARGE SCALE GENOMIC DNA]</scope>
    <source>
        <strain evidence="7 9">SL3</strain>
    </source>
</reference>
<feature type="transmembrane region" description="Helical" evidence="6">
    <location>
        <begin position="193"/>
        <end position="212"/>
    </location>
</feature>
<gene>
    <name evidence="7" type="ORF">AMS69_14635</name>
    <name evidence="8" type="ORF">GOC83_00985</name>
</gene>
<keyword evidence="5 6" id="KW-0472">Membrane</keyword>
<evidence type="ECO:0000313" key="8">
    <source>
        <dbReference type="EMBL" id="NLV04713.1"/>
    </source>
</evidence>
<evidence type="ECO:0000256" key="1">
    <source>
        <dbReference type="ARBA" id="ARBA00004651"/>
    </source>
</evidence>
<keyword evidence="3 6" id="KW-0812">Transmembrane</keyword>
<evidence type="ECO:0000256" key="5">
    <source>
        <dbReference type="ARBA" id="ARBA00023136"/>
    </source>
</evidence>
<dbReference type="PATRIC" id="fig|1705562.3.peg.3544"/>
<evidence type="ECO:0000256" key="3">
    <source>
        <dbReference type="ARBA" id="ARBA00022692"/>
    </source>
</evidence>
<dbReference type="Pfam" id="PF02653">
    <property type="entry name" value="BPD_transp_2"/>
    <property type="match status" value="1"/>
</dbReference>
<keyword evidence="2" id="KW-1003">Cell membrane</keyword>
<dbReference type="STRING" id="1705562.AMS69_14635"/>
<comment type="caution">
    <text evidence="7">The sequence shown here is derived from an EMBL/GenBank/DDBJ whole genome shotgun (WGS) entry which is preliminary data.</text>
</comment>
<dbReference type="OrthoDB" id="372203at2157"/>
<dbReference type="GO" id="GO:0022857">
    <property type="term" value="F:transmembrane transporter activity"/>
    <property type="evidence" value="ECO:0007669"/>
    <property type="project" value="InterPro"/>
</dbReference>
<organism evidence="7 9">
    <name type="scientific">Haloarcula rubripromontorii</name>
    <dbReference type="NCBI Taxonomy" id="1705562"/>
    <lineage>
        <taxon>Archaea</taxon>
        <taxon>Methanobacteriati</taxon>
        <taxon>Methanobacteriota</taxon>
        <taxon>Stenosarchaea group</taxon>
        <taxon>Halobacteria</taxon>
        <taxon>Halobacteriales</taxon>
        <taxon>Haloarculaceae</taxon>
        <taxon>Haloarcula</taxon>
    </lineage>
</organism>
<dbReference type="PANTHER" id="PTHR43370:SF2">
    <property type="entry name" value="ABC TRANSPORTER PERMEASE PROTEIN"/>
    <property type="match status" value="1"/>
</dbReference>
<feature type="transmembrane region" description="Helical" evidence="6">
    <location>
        <begin position="290"/>
        <end position="308"/>
    </location>
</feature>
<evidence type="ECO:0000256" key="6">
    <source>
        <dbReference type="SAM" id="Phobius"/>
    </source>
</evidence>
<dbReference type="CDD" id="cd06580">
    <property type="entry name" value="TM_PBP1_transp_TpRbsC_like"/>
    <property type="match status" value="1"/>
</dbReference>
<keyword evidence="9" id="KW-1185">Reference proteome</keyword>
<feature type="transmembrane region" description="Helical" evidence="6">
    <location>
        <begin position="140"/>
        <end position="162"/>
    </location>
</feature>
<dbReference type="InterPro" id="IPR001851">
    <property type="entry name" value="ABC_transp_permease"/>
</dbReference>
<sequence>MVTFIAGLLDATVQAATVLLLAGMGELISERAGVLNLGVEGMMLVGALGGFITTVVTGSHWLGFGVGILLGMVLALVHAFLCITLKSNQVISGVMLTLLGTGLTTFFGSGWVEESIDGFPQMTLPLVGQYLVDLPVIGEALFRSTATDYLALGLLVVVWYFLHHSNLGLEMIAVGEDPEMADTMGVSVFRLRYLAVLIGGGFAGAAGAHLSLAFSQLWVPGMTAGRGWIAVALVIFAQWRPRRMLVGAYLFGLLDALRIRSQSISLTLGPDAPLAGVINPIVEFLMTPQIMGTYPYLATIIVLAYAVIRTKSDQLAVPSALLQSYSRETD</sequence>
<dbReference type="Proteomes" id="UP000037729">
    <property type="component" value="Unassembled WGS sequence"/>
</dbReference>
<dbReference type="RefSeq" id="WP_053968786.1">
    <property type="nucleotide sequence ID" value="NZ_JAWJXX010000002.1"/>
</dbReference>
<proteinExistence type="predicted"/>
<evidence type="ECO:0000313" key="9">
    <source>
        <dbReference type="Proteomes" id="UP000037729"/>
    </source>
</evidence>
<feature type="transmembrane region" description="Helical" evidence="6">
    <location>
        <begin position="61"/>
        <end position="83"/>
    </location>
</feature>
<protein>
    <submittedName>
        <fullName evidence="7">ABC transporter permease</fullName>
    </submittedName>
</protein>